<keyword evidence="1" id="KW-0732">Signal</keyword>
<accession>A0A095V1E1</accession>
<dbReference type="AlphaFoldDB" id="A0A095V1E1"/>
<reference evidence="2 3" key="1">
    <citation type="submission" date="2014-09" db="EMBL/GenBank/DDBJ databases">
        <title>Whole Genome Shotgun of Flavobacterium aquatile LMG 4008.</title>
        <authorList>
            <person name="Gale A.N."/>
            <person name="Pipes S.E."/>
            <person name="Newman J.D."/>
        </authorList>
    </citation>
    <scope>NUCLEOTIDE SEQUENCE [LARGE SCALE GENOMIC DNA]</scope>
    <source>
        <strain evidence="2 3">LMG 4008</strain>
    </source>
</reference>
<evidence type="ECO:0008006" key="4">
    <source>
        <dbReference type="Google" id="ProtNLM"/>
    </source>
</evidence>
<sequence length="220" mass="25331">MKKLIKATGLLTILLAFVSCTSEQEKKAEQLTDNYIRFVDSVAAIPSDEAAAKWNEIEKIYDKKTNQLNTEVDKLENKTAIDKKINEAEARYENFKILIIEKKVILDANNEDLKEKKVLFGADYVSDNFKFEWVNKDNILAVYDHFVSTVSTYKDAYSREDWDEIKMLYEALDTRKNTIENEGLTSSDNRKIAMLKLKFAPMFTINRMGAKSNENATAKK</sequence>
<evidence type="ECO:0000256" key="1">
    <source>
        <dbReference type="SAM" id="SignalP"/>
    </source>
</evidence>
<organism evidence="2 3">
    <name type="scientific">Flavobacterium aquatile LMG 4008 = ATCC 11947</name>
    <dbReference type="NCBI Taxonomy" id="1453498"/>
    <lineage>
        <taxon>Bacteria</taxon>
        <taxon>Pseudomonadati</taxon>
        <taxon>Bacteroidota</taxon>
        <taxon>Flavobacteriia</taxon>
        <taxon>Flavobacteriales</taxon>
        <taxon>Flavobacteriaceae</taxon>
        <taxon>Flavobacterium</taxon>
    </lineage>
</organism>
<evidence type="ECO:0000313" key="3">
    <source>
        <dbReference type="Proteomes" id="UP000029554"/>
    </source>
</evidence>
<dbReference type="PROSITE" id="PS51257">
    <property type="entry name" value="PROKAR_LIPOPROTEIN"/>
    <property type="match status" value="1"/>
</dbReference>
<dbReference type="RefSeq" id="WP_035124307.1">
    <property type="nucleotide sequence ID" value="NZ_JRHH01000002.1"/>
</dbReference>
<dbReference type="OrthoDB" id="1346349at2"/>
<protein>
    <recommendedName>
        <fullName evidence="4">Lipoprotein</fullName>
    </recommendedName>
</protein>
<name>A0A095V1E1_9FLAO</name>
<dbReference type="Proteomes" id="UP000029554">
    <property type="component" value="Unassembled WGS sequence"/>
</dbReference>
<proteinExistence type="predicted"/>
<dbReference type="STRING" id="1453498.LG45_03105"/>
<keyword evidence="3" id="KW-1185">Reference proteome</keyword>
<evidence type="ECO:0000313" key="2">
    <source>
        <dbReference type="EMBL" id="KGD68650.1"/>
    </source>
</evidence>
<dbReference type="eggNOG" id="ENOG5033XMH">
    <property type="taxonomic scope" value="Bacteria"/>
</dbReference>
<gene>
    <name evidence="2" type="ORF">LG45_03105</name>
</gene>
<feature type="chain" id="PRO_5001912271" description="Lipoprotein" evidence="1">
    <location>
        <begin position="22"/>
        <end position="220"/>
    </location>
</feature>
<dbReference type="EMBL" id="JRHH01000002">
    <property type="protein sequence ID" value="KGD68650.1"/>
    <property type="molecule type" value="Genomic_DNA"/>
</dbReference>
<comment type="caution">
    <text evidence="2">The sequence shown here is derived from an EMBL/GenBank/DDBJ whole genome shotgun (WGS) entry which is preliminary data.</text>
</comment>
<feature type="signal peptide" evidence="1">
    <location>
        <begin position="1"/>
        <end position="21"/>
    </location>
</feature>